<keyword evidence="1" id="KW-0472">Membrane</keyword>
<dbReference type="KEGG" id="glj:GKIL_3238"/>
<evidence type="ECO:0000256" key="1">
    <source>
        <dbReference type="SAM" id="Phobius"/>
    </source>
</evidence>
<accession>U5QPF6</accession>
<protein>
    <submittedName>
        <fullName evidence="2">Uncharacterized protein</fullName>
    </submittedName>
</protein>
<dbReference type="EMBL" id="CP003587">
    <property type="protein sequence ID" value="AGY59484.1"/>
    <property type="molecule type" value="Genomic_DNA"/>
</dbReference>
<keyword evidence="3" id="KW-1185">Reference proteome</keyword>
<dbReference type="OrthoDB" id="427285at2"/>
<keyword evidence="1" id="KW-1133">Transmembrane helix</keyword>
<reference evidence="2 3" key="1">
    <citation type="journal article" date="2013" name="PLoS ONE">
        <title>Cultivation and Complete Genome Sequencing of Gloeobacter kilaueensis sp. nov., from a Lava Cave in Kilauea Caldera, Hawai'i.</title>
        <authorList>
            <person name="Saw J.H."/>
            <person name="Schatz M."/>
            <person name="Brown M.V."/>
            <person name="Kunkel D.D."/>
            <person name="Foster J.S."/>
            <person name="Shick H."/>
            <person name="Christensen S."/>
            <person name="Hou S."/>
            <person name="Wan X."/>
            <person name="Donachie S.P."/>
        </authorList>
    </citation>
    <scope>NUCLEOTIDE SEQUENCE [LARGE SCALE GENOMIC DNA]</scope>
    <source>
        <strain evidence="3">JS</strain>
    </source>
</reference>
<proteinExistence type="predicted"/>
<evidence type="ECO:0000313" key="3">
    <source>
        <dbReference type="Proteomes" id="UP000017396"/>
    </source>
</evidence>
<organism evidence="2 3">
    <name type="scientific">Gloeobacter kilaueensis (strain ATCC BAA-2537 / CCAP 1431/1 / ULC 316 / JS1)</name>
    <dbReference type="NCBI Taxonomy" id="1183438"/>
    <lineage>
        <taxon>Bacteria</taxon>
        <taxon>Bacillati</taxon>
        <taxon>Cyanobacteriota</taxon>
        <taxon>Cyanophyceae</taxon>
        <taxon>Gloeobacterales</taxon>
        <taxon>Gloeobacteraceae</taxon>
        <taxon>Gloeobacter</taxon>
    </lineage>
</organism>
<dbReference type="HOGENOM" id="CLU_1737960_0_0_3"/>
<evidence type="ECO:0000313" key="2">
    <source>
        <dbReference type="EMBL" id="AGY59484.1"/>
    </source>
</evidence>
<dbReference type="AlphaFoldDB" id="U5QPF6"/>
<gene>
    <name evidence="2" type="ORF">GKIL_3238</name>
</gene>
<dbReference type="STRING" id="1183438.GKIL_3238"/>
<feature type="transmembrane region" description="Helical" evidence="1">
    <location>
        <begin position="7"/>
        <end position="29"/>
    </location>
</feature>
<keyword evidence="1" id="KW-0812">Transmembrane</keyword>
<name>U5QPF6_GLOK1</name>
<sequence length="150" mass="15453">MKANPKTVALYIGMIGFIVAAFSAIASYGSTHLRAPEAIGGQYVVRGLPGDCFSEPPLLVVGQSGSYLGADIVPADAKKNLLTRALKGNGLLHGQVESAKVHLAGRISLGTCKEKQPVTLEASVAGGRLQGQVALAGRTLAIEGETKKAE</sequence>
<dbReference type="RefSeq" id="WP_023174762.1">
    <property type="nucleotide sequence ID" value="NC_022600.1"/>
</dbReference>
<dbReference type="Proteomes" id="UP000017396">
    <property type="component" value="Chromosome"/>
</dbReference>